<dbReference type="InterPro" id="IPR008271">
    <property type="entry name" value="Ser/Thr_kinase_AS"/>
</dbReference>
<dbReference type="GO" id="GO:0005524">
    <property type="term" value="F:ATP binding"/>
    <property type="evidence" value="ECO:0007669"/>
    <property type="project" value="UniProtKB-KW"/>
</dbReference>
<protein>
    <recommendedName>
        <fullName evidence="5">Protein kinase domain-containing protein</fullName>
    </recommendedName>
</protein>
<dbReference type="GO" id="GO:0004674">
    <property type="term" value="F:protein serine/threonine kinase activity"/>
    <property type="evidence" value="ECO:0007669"/>
    <property type="project" value="TreeGrafter"/>
</dbReference>
<dbReference type="InterPro" id="IPR045274">
    <property type="entry name" value="WAK-like"/>
</dbReference>
<dbReference type="InterPro" id="IPR011009">
    <property type="entry name" value="Kinase-like_dom_sf"/>
</dbReference>
<dbReference type="Gene3D" id="3.30.200.20">
    <property type="entry name" value="Phosphorylase Kinase, domain 1"/>
    <property type="match status" value="1"/>
</dbReference>
<keyword evidence="2" id="KW-0067">ATP-binding</keyword>
<evidence type="ECO:0000313" key="6">
    <source>
        <dbReference type="EnsemblPlants" id="AUR62013531-RA:cds"/>
    </source>
</evidence>
<dbReference type="InterPro" id="IPR000719">
    <property type="entry name" value="Prot_kinase_dom"/>
</dbReference>
<keyword evidence="1" id="KW-0547">Nucleotide-binding</keyword>
<dbReference type="PROSITE" id="PS50011">
    <property type="entry name" value="PROTEIN_KINASE_DOM"/>
    <property type="match status" value="1"/>
</dbReference>
<dbReference type="Pfam" id="PF00069">
    <property type="entry name" value="Pkinase"/>
    <property type="match status" value="1"/>
</dbReference>
<dbReference type="EnsemblPlants" id="AUR62013531-RA">
    <property type="protein sequence ID" value="AUR62013531-RA:cds"/>
    <property type="gene ID" value="AUR62013531"/>
</dbReference>
<reference evidence="6" key="2">
    <citation type="submission" date="2021-03" db="UniProtKB">
        <authorList>
            <consortium name="EnsemblPlants"/>
        </authorList>
    </citation>
    <scope>IDENTIFICATION</scope>
</reference>
<dbReference type="OMA" id="HIHHENT"/>
<name>A0A803LHT4_CHEQI</name>
<dbReference type="AlphaFoldDB" id="A0A803LHT4"/>
<dbReference type="GO" id="GO:0007166">
    <property type="term" value="P:cell surface receptor signaling pathway"/>
    <property type="evidence" value="ECO:0007669"/>
    <property type="project" value="InterPro"/>
</dbReference>
<dbReference type="PANTHER" id="PTHR27005:SF515">
    <property type="entry name" value="WALL-ASSOCIATED RECEPTOR KINASE-LIKE 10-RELATED"/>
    <property type="match status" value="1"/>
</dbReference>
<feature type="domain" description="Protein kinase" evidence="5">
    <location>
        <begin position="69"/>
        <end position="356"/>
    </location>
</feature>
<dbReference type="PROSITE" id="PS00108">
    <property type="entry name" value="PROTEIN_KINASE_ST"/>
    <property type="match status" value="1"/>
</dbReference>
<comment type="catalytic activity">
    <reaction evidence="3">
        <text>L-seryl-[protein] + ATP = O-phospho-L-seryl-[protein] + ADP + H(+)</text>
        <dbReference type="Rhea" id="RHEA:17989"/>
        <dbReference type="Rhea" id="RHEA-COMP:9863"/>
        <dbReference type="Rhea" id="RHEA-COMP:11604"/>
        <dbReference type="ChEBI" id="CHEBI:15378"/>
        <dbReference type="ChEBI" id="CHEBI:29999"/>
        <dbReference type="ChEBI" id="CHEBI:30616"/>
        <dbReference type="ChEBI" id="CHEBI:83421"/>
        <dbReference type="ChEBI" id="CHEBI:456216"/>
    </reaction>
</comment>
<dbReference type="Proteomes" id="UP000596660">
    <property type="component" value="Unplaced"/>
</dbReference>
<keyword evidence="7" id="KW-1185">Reference proteome</keyword>
<evidence type="ECO:0000256" key="4">
    <source>
        <dbReference type="ARBA" id="ARBA00047951"/>
    </source>
</evidence>
<proteinExistence type="predicted"/>
<dbReference type="CDD" id="cd14066">
    <property type="entry name" value="STKc_IRAK"/>
    <property type="match status" value="1"/>
</dbReference>
<evidence type="ECO:0000256" key="2">
    <source>
        <dbReference type="ARBA" id="ARBA00022840"/>
    </source>
</evidence>
<dbReference type="FunFam" id="1.10.510.10:FF:000084">
    <property type="entry name" value="Wall-associated receptor kinase 2"/>
    <property type="match status" value="1"/>
</dbReference>
<sequence length="408" mass="46369">MDTVGAALVVFGGSWVCWRCKTRKRRKEIKLRQKYFEKKLIVQGSSNIDESKKIKLFSLTELKRFTDNFSNDRVLGQGGQGTVYKGMLKDGQVIAVKRSTSLNESQWKEFINVVILLSQIKHRHVVKSLGCCLEDNIPLLVYEFISNGTLSEHIQKSIDGFIFTWEIRLRIAFETATAITYLHSEFSTPIYHRDIKSSNILLDDKFGVKLSDFGISRAVSMEQTHLTTAVQGTFGYLDPEYFYTGQYSEKSDVYSFGVILVELLTGQKPIRALRPINEDEEIKHEKETSLAKYFVSSMNDNTLVEIVDPLVLKGSIKEDVLEFAYLATQCLNPTGQERPTMKEVTMVLERLRHPNLTCKPPFEPNDESEDWTTRSSSMITSSSMETGNAFPISVTYEHITTNSDSAEV</sequence>
<dbReference type="Gramene" id="AUR62013531-RA">
    <property type="protein sequence ID" value="AUR62013531-RA:cds"/>
    <property type="gene ID" value="AUR62013531"/>
</dbReference>
<accession>A0A803LHT4</accession>
<dbReference type="Gene3D" id="1.10.510.10">
    <property type="entry name" value="Transferase(Phosphotransferase) domain 1"/>
    <property type="match status" value="1"/>
</dbReference>
<organism evidence="6 7">
    <name type="scientific">Chenopodium quinoa</name>
    <name type="common">Quinoa</name>
    <dbReference type="NCBI Taxonomy" id="63459"/>
    <lineage>
        <taxon>Eukaryota</taxon>
        <taxon>Viridiplantae</taxon>
        <taxon>Streptophyta</taxon>
        <taxon>Embryophyta</taxon>
        <taxon>Tracheophyta</taxon>
        <taxon>Spermatophyta</taxon>
        <taxon>Magnoliopsida</taxon>
        <taxon>eudicotyledons</taxon>
        <taxon>Gunneridae</taxon>
        <taxon>Pentapetalae</taxon>
        <taxon>Caryophyllales</taxon>
        <taxon>Chenopodiaceae</taxon>
        <taxon>Chenopodioideae</taxon>
        <taxon>Atripliceae</taxon>
        <taxon>Chenopodium</taxon>
    </lineage>
</organism>
<comment type="catalytic activity">
    <reaction evidence="4">
        <text>L-threonyl-[protein] + ATP = O-phospho-L-threonyl-[protein] + ADP + H(+)</text>
        <dbReference type="Rhea" id="RHEA:46608"/>
        <dbReference type="Rhea" id="RHEA-COMP:11060"/>
        <dbReference type="Rhea" id="RHEA-COMP:11605"/>
        <dbReference type="ChEBI" id="CHEBI:15378"/>
        <dbReference type="ChEBI" id="CHEBI:30013"/>
        <dbReference type="ChEBI" id="CHEBI:30616"/>
        <dbReference type="ChEBI" id="CHEBI:61977"/>
        <dbReference type="ChEBI" id="CHEBI:456216"/>
    </reaction>
</comment>
<dbReference type="SMART" id="SM00220">
    <property type="entry name" value="S_TKc"/>
    <property type="match status" value="1"/>
</dbReference>
<evidence type="ECO:0000259" key="5">
    <source>
        <dbReference type="PROSITE" id="PS50011"/>
    </source>
</evidence>
<evidence type="ECO:0000256" key="3">
    <source>
        <dbReference type="ARBA" id="ARBA00047558"/>
    </source>
</evidence>
<evidence type="ECO:0000313" key="7">
    <source>
        <dbReference type="Proteomes" id="UP000596660"/>
    </source>
</evidence>
<reference evidence="6" key="1">
    <citation type="journal article" date="2017" name="Nature">
        <title>The genome of Chenopodium quinoa.</title>
        <authorList>
            <person name="Jarvis D.E."/>
            <person name="Ho Y.S."/>
            <person name="Lightfoot D.J."/>
            <person name="Schmoeckel S.M."/>
            <person name="Li B."/>
            <person name="Borm T.J.A."/>
            <person name="Ohyanagi H."/>
            <person name="Mineta K."/>
            <person name="Michell C.T."/>
            <person name="Saber N."/>
            <person name="Kharbatia N.M."/>
            <person name="Rupper R.R."/>
            <person name="Sharp A.R."/>
            <person name="Dally N."/>
            <person name="Boughton B.A."/>
            <person name="Woo Y.H."/>
            <person name="Gao G."/>
            <person name="Schijlen E.G.W.M."/>
            <person name="Guo X."/>
            <person name="Momin A.A."/>
            <person name="Negrao S."/>
            <person name="Al-Babili S."/>
            <person name="Gehring C."/>
            <person name="Roessner U."/>
            <person name="Jung C."/>
            <person name="Murphy K."/>
            <person name="Arold S.T."/>
            <person name="Gojobori T."/>
            <person name="van der Linden C.G."/>
            <person name="van Loo E.N."/>
            <person name="Jellen E.N."/>
            <person name="Maughan P.J."/>
            <person name="Tester M."/>
        </authorList>
    </citation>
    <scope>NUCLEOTIDE SEQUENCE [LARGE SCALE GENOMIC DNA]</scope>
    <source>
        <strain evidence="6">cv. PI 614886</strain>
    </source>
</reference>
<dbReference type="PANTHER" id="PTHR27005">
    <property type="entry name" value="WALL-ASSOCIATED RECEPTOR KINASE-LIKE 21"/>
    <property type="match status" value="1"/>
</dbReference>
<dbReference type="SUPFAM" id="SSF56112">
    <property type="entry name" value="Protein kinase-like (PK-like)"/>
    <property type="match status" value="1"/>
</dbReference>
<evidence type="ECO:0000256" key="1">
    <source>
        <dbReference type="ARBA" id="ARBA00022741"/>
    </source>
</evidence>
<dbReference type="GO" id="GO:0005886">
    <property type="term" value="C:plasma membrane"/>
    <property type="evidence" value="ECO:0007669"/>
    <property type="project" value="TreeGrafter"/>
</dbReference>